<organism evidence="1 2">
    <name type="scientific">Pristionchus pacificus</name>
    <name type="common">Parasitic nematode worm</name>
    <dbReference type="NCBI Taxonomy" id="54126"/>
    <lineage>
        <taxon>Eukaryota</taxon>
        <taxon>Metazoa</taxon>
        <taxon>Ecdysozoa</taxon>
        <taxon>Nematoda</taxon>
        <taxon>Chromadorea</taxon>
        <taxon>Rhabditida</taxon>
        <taxon>Rhabditina</taxon>
        <taxon>Diplogasteromorpha</taxon>
        <taxon>Diplogasteroidea</taxon>
        <taxon>Neodiplogasteridae</taxon>
        <taxon>Pristionchus</taxon>
    </lineage>
</organism>
<dbReference type="AlphaFoldDB" id="A0A2A6BT54"/>
<evidence type="ECO:0000313" key="1">
    <source>
        <dbReference type="EnsemblMetazoa" id="PPA03569.1"/>
    </source>
</evidence>
<dbReference type="InterPro" id="IPR019425">
    <property type="entry name" value="7TM_GPCR_serpentine_rcpt_Srt"/>
</dbReference>
<dbReference type="Gene3D" id="1.20.1070.10">
    <property type="entry name" value="Rhodopsin 7-helix transmembrane proteins"/>
    <property type="match status" value="1"/>
</dbReference>
<sequence>MTTSMPIVNQILPIWDWPNHDEYNCSKMHTPGEWWTQEHGRQQPVFGWWSIVWGVVCENVLQILYFPITIALYEESKRVSCYKIMLWLAVIDIIAILSNSIFFGILLIKGYVFCSDPWFVWLVGCIGLGMWCGASANCLLLVTNRLFELLNYAHFSSRRTTQYLLLTSVYMFYFTFLTPPIFTNSKEQGMFFDPFIGPANLEKFVNWPHTANNLLVVMATAVLYFSLCIVLILKQGGDGHHKRVKQNKAIFIQATLICVFNVVASLEYVYMNFFPATPTLVEIGHISWQLSHGAPPYIYLILNKTVQDRTRKLLGIRRRRVNTTITATQTITSSHPPTASTFVM</sequence>
<proteinExistence type="predicted"/>
<name>A0A2A6BT54_PRIPA</name>
<dbReference type="SUPFAM" id="SSF81321">
    <property type="entry name" value="Family A G protein-coupled receptor-like"/>
    <property type="match status" value="1"/>
</dbReference>
<gene>
    <name evidence="1" type="primary">WBGene00093123</name>
</gene>
<dbReference type="PANTHER" id="PTHR23021:SF11">
    <property type="entry name" value="SERPENTINE RECEPTOR, CLASS T"/>
    <property type="match status" value="1"/>
</dbReference>
<dbReference type="Proteomes" id="UP000005239">
    <property type="component" value="Unassembled WGS sequence"/>
</dbReference>
<protein>
    <submittedName>
        <fullName evidence="1">Srt-41</fullName>
    </submittedName>
</protein>
<dbReference type="Pfam" id="PF10321">
    <property type="entry name" value="7TM_GPCR_Srt"/>
    <property type="match status" value="1"/>
</dbReference>
<reference evidence="1" key="2">
    <citation type="submission" date="2022-06" db="UniProtKB">
        <authorList>
            <consortium name="EnsemblMetazoa"/>
        </authorList>
    </citation>
    <scope>IDENTIFICATION</scope>
    <source>
        <strain evidence="1">PS312</strain>
    </source>
</reference>
<dbReference type="EnsemblMetazoa" id="PPA03569.1">
    <property type="protein sequence ID" value="PPA03569.1"/>
    <property type="gene ID" value="WBGene00093123"/>
</dbReference>
<reference evidence="2" key="1">
    <citation type="journal article" date="2008" name="Nat. Genet.">
        <title>The Pristionchus pacificus genome provides a unique perspective on nematode lifestyle and parasitism.</title>
        <authorList>
            <person name="Dieterich C."/>
            <person name="Clifton S.W."/>
            <person name="Schuster L.N."/>
            <person name="Chinwalla A."/>
            <person name="Delehaunty K."/>
            <person name="Dinkelacker I."/>
            <person name="Fulton L."/>
            <person name="Fulton R."/>
            <person name="Godfrey J."/>
            <person name="Minx P."/>
            <person name="Mitreva M."/>
            <person name="Roeseler W."/>
            <person name="Tian H."/>
            <person name="Witte H."/>
            <person name="Yang S.P."/>
            <person name="Wilson R.K."/>
            <person name="Sommer R.J."/>
        </authorList>
    </citation>
    <scope>NUCLEOTIDE SEQUENCE [LARGE SCALE GENOMIC DNA]</scope>
    <source>
        <strain evidence="2">PS312</strain>
    </source>
</reference>
<accession>A0A8R1U3R4</accession>
<accession>A0A2A6BT54</accession>
<keyword evidence="2" id="KW-1185">Reference proteome</keyword>
<dbReference type="PANTHER" id="PTHR23021">
    <property type="entry name" value="SERPENTINE RECEPTOR, CLASS T"/>
    <property type="match status" value="1"/>
</dbReference>
<evidence type="ECO:0000313" key="2">
    <source>
        <dbReference type="Proteomes" id="UP000005239"/>
    </source>
</evidence>
<dbReference type="OrthoDB" id="5873245at2759"/>